<dbReference type="EMBL" id="BJWL01000003">
    <property type="protein sequence ID" value="GFY84995.1"/>
    <property type="molecule type" value="Genomic_DNA"/>
</dbReference>
<sequence length="488" mass="54609">MDPSLYKAAMEGNIGVLMQNRDRFEEQVTPTNNTVLHVTAQFNDNADNVRGILETQSSLLLRVNSRGETALHIAARNGHSSTVEALIGFAKTQSRDPESGLEIIEQMVRTTCENKDTALHEAVRNNHLGVVELLVEEDKKFSHVANNSGETPLYLAAERDYHEIVFLILTTCTSPAFNGPNGRTALHAAVFSGCIVLSQVFTLPFTVKMKHRGILPPLSAYVAKLWVLSGLNPSIHVCSPVQVAQAIANVKYRGPPPRDSWIAEQIRIMNENNALLIQHLATNNPLPLAATLAPKEVNRSHHSHRSGDQRNPILFELRSSSGTHDMDNEDTKRRRRLPHRGNRAPECRDRSTTQKIQNLDAWINAINNGPSALVTVDALIRQTEPPFTERVIRTRVSSRFKLPTQIGVYERKTNPMDNLDSYKNLMTLQGYSDEVVCKAFSATLKGPTRSWFKKLCPRTVDSFGDLSKLFVANFMRCRIRQKNASTYS</sequence>
<comment type="caution">
    <text evidence="3">The sequence shown here is derived from an EMBL/GenBank/DDBJ whole genome shotgun (WGS) entry which is preliminary data.</text>
</comment>
<reference evidence="3 4" key="1">
    <citation type="submission" date="2019-07" db="EMBL/GenBank/DDBJ databases">
        <title>De Novo Assembly of kiwifruit Actinidia rufa.</title>
        <authorList>
            <person name="Sugita-Konishi S."/>
            <person name="Sato K."/>
            <person name="Mori E."/>
            <person name="Abe Y."/>
            <person name="Kisaki G."/>
            <person name="Hamano K."/>
            <person name="Suezawa K."/>
            <person name="Otani M."/>
            <person name="Fukuda T."/>
            <person name="Manabe T."/>
            <person name="Gomi K."/>
            <person name="Tabuchi M."/>
            <person name="Akimitsu K."/>
            <person name="Kataoka I."/>
        </authorList>
    </citation>
    <scope>NUCLEOTIDE SEQUENCE [LARGE SCALE GENOMIC DNA]</scope>
    <source>
        <strain evidence="4">cv. Fuchu</strain>
    </source>
</reference>
<dbReference type="OrthoDB" id="1847170at2759"/>
<dbReference type="AlphaFoldDB" id="A0A7J0EEW1"/>
<feature type="repeat" description="ANK" evidence="1">
    <location>
        <begin position="66"/>
        <end position="87"/>
    </location>
</feature>
<keyword evidence="1" id="KW-0040">ANK repeat</keyword>
<feature type="region of interest" description="Disordered" evidence="2">
    <location>
        <begin position="318"/>
        <end position="352"/>
    </location>
</feature>
<proteinExistence type="predicted"/>
<dbReference type="Gene3D" id="1.25.40.20">
    <property type="entry name" value="Ankyrin repeat-containing domain"/>
    <property type="match status" value="1"/>
</dbReference>
<dbReference type="InterPro" id="IPR036770">
    <property type="entry name" value="Ankyrin_rpt-contain_sf"/>
</dbReference>
<evidence type="ECO:0000313" key="4">
    <source>
        <dbReference type="Proteomes" id="UP000585474"/>
    </source>
</evidence>
<gene>
    <name evidence="3" type="ORF">Acr_03g0017690</name>
</gene>
<evidence type="ECO:0000256" key="2">
    <source>
        <dbReference type="SAM" id="MobiDB-lite"/>
    </source>
</evidence>
<evidence type="ECO:0008006" key="5">
    <source>
        <dbReference type="Google" id="ProtNLM"/>
    </source>
</evidence>
<feature type="compositionally biased region" description="Basic and acidic residues" evidence="2">
    <location>
        <begin position="343"/>
        <end position="352"/>
    </location>
</feature>
<protein>
    <recommendedName>
        <fullName evidence="5">Ankyrin repeat family protein</fullName>
    </recommendedName>
</protein>
<accession>A0A7J0EEW1</accession>
<dbReference type="InterPro" id="IPR002110">
    <property type="entry name" value="Ankyrin_rpt"/>
</dbReference>
<dbReference type="SUPFAM" id="SSF48403">
    <property type="entry name" value="Ankyrin repeat"/>
    <property type="match status" value="1"/>
</dbReference>
<feature type="repeat" description="ANK" evidence="1">
    <location>
        <begin position="114"/>
        <end position="146"/>
    </location>
</feature>
<evidence type="ECO:0000313" key="3">
    <source>
        <dbReference type="EMBL" id="GFY84995.1"/>
    </source>
</evidence>
<dbReference type="Pfam" id="PF12796">
    <property type="entry name" value="Ank_2"/>
    <property type="match status" value="2"/>
</dbReference>
<feature type="compositionally biased region" description="Basic residues" evidence="2">
    <location>
        <begin position="333"/>
        <end position="342"/>
    </location>
</feature>
<keyword evidence="4" id="KW-1185">Reference proteome</keyword>
<dbReference type="PANTHER" id="PTHR24121:SF22">
    <property type="entry name" value="PROTEIN ACCELERATED CELL DEATH 6-LIKE"/>
    <property type="match status" value="1"/>
</dbReference>
<dbReference type="SMART" id="SM00248">
    <property type="entry name" value="ANK"/>
    <property type="match status" value="4"/>
</dbReference>
<evidence type="ECO:0000256" key="1">
    <source>
        <dbReference type="PROSITE-ProRule" id="PRU00023"/>
    </source>
</evidence>
<dbReference type="PROSITE" id="PS50088">
    <property type="entry name" value="ANK_REPEAT"/>
    <property type="match status" value="2"/>
</dbReference>
<organism evidence="3 4">
    <name type="scientific">Actinidia rufa</name>
    <dbReference type="NCBI Taxonomy" id="165716"/>
    <lineage>
        <taxon>Eukaryota</taxon>
        <taxon>Viridiplantae</taxon>
        <taxon>Streptophyta</taxon>
        <taxon>Embryophyta</taxon>
        <taxon>Tracheophyta</taxon>
        <taxon>Spermatophyta</taxon>
        <taxon>Magnoliopsida</taxon>
        <taxon>eudicotyledons</taxon>
        <taxon>Gunneridae</taxon>
        <taxon>Pentapetalae</taxon>
        <taxon>asterids</taxon>
        <taxon>Ericales</taxon>
        <taxon>Actinidiaceae</taxon>
        <taxon>Actinidia</taxon>
    </lineage>
</organism>
<dbReference type="PROSITE" id="PS50297">
    <property type="entry name" value="ANK_REP_REGION"/>
    <property type="match status" value="2"/>
</dbReference>
<dbReference type="PANTHER" id="PTHR24121">
    <property type="entry name" value="NO MECHANORECEPTOR POTENTIAL C, ISOFORM D-RELATED"/>
    <property type="match status" value="1"/>
</dbReference>
<name>A0A7J0EEW1_9ERIC</name>
<dbReference type="Proteomes" id="UP000585474">
    <property type="component" value="Unassembled WGS sequence"/>
</dbReference>